<dbReference type="SMART" id="SM00460">
    <property type="entry name" value="TGc"/>
    <property type="match status" value="1"/>
</dbReference>
<protein>
    <submittedName>
        <fullName evidence="3">Transglutaminase-like superfamily</fullName>
    </submittedName>
</protein>
<keyword evidence="1" id="KW-1133">Transmembrane helix</keyword>
<organism evidence="3">
    <name type="scientific">Flexilinea flocculi</name>
    <dbReference type="NCBI Taxonomy" id="1678840"/>
    <lineage>
        <taxon>Bacteria</taxon>
        <taxon>Bacillati</taxon>
        <taxon>Chloroflexota</taxon>
        <taxon>Anaerolineae</taxon>
        <taxon>Anaerolineales</taxon>
        <taxon>Anaerolineaceae</taxon>
        <taxon>Flexilinea</taxon>
    </lineage>
</organism>
<reference evidence="3" key="1">
    <citation type="journal article" date="2015" name="Genome Announc.">
        <title>Draft Genome Sequence of Anaerolineae Strain TC1, a Novel Isolate from a Methanogenic Wastewater Treatment System.</title>
        <authorList>
            <person name="Matsuura N."/>
            <person name="Tourlousse D.M."/>
            <person name="Sun L."/>
            <person name="Toyonaga M."/>
            <person name="Kuroda K."/>
            <person name="Ohashi A."/>
            <person name="Cruz R."/>
            <person name="Yamaguchi T."/>
            <person name="Sekiguchi Y."/>
        </authorList>
    </citation>
    <scope>NUCLEOTIDE SEQUENCE [LARGE SCALE GENOMIC DNA]</scope>
    <source>
        <strain evidence="3">TC1</strain>
    </source>
</reference>
<dbReference type="InterPro" id="IPR038765">
    <property type="entry name" value="Papain-like_cys_pep_sf"/>
</dbReference>
<keyword evidence="1" id="KW-0812">Transmembrane</keyword>
<dbReference type="SUPFAM" id="SSF54001">
    <property type="entry name" value="Cysteine proteinases"/>
    <property type="match status" value="1"/>
</dbReference>
<evidence type="ECO:0000313" key="4">
    <source>
        <dbReference type="Proteomes" id="UP000053370"/>
    </source>
</evidence>
<dbReference type="PATRIC" id="fig|1678840.3.peg.1426"/>
<dbReference type="AlphaFoldDB" id="A0A0S7BTZ4"/>
<evidence type="ECO:0000259" key="2">
    <source>
        <dbReference type="SMART" id="SM00460"/>
    </source>
</evidence>
<dbReference type="PANTHER" id="PTHR33490">
    <property type="entry name" value="BLR5614 PROTEIN-RELATED"/>
    <property type="match status" value="1"/>
</dbReference>
<evidence type="ECO:0000256" key="1">
    <source>
        <dbReference type="SAM" id="Phobius"/>
    </source>
</evidence>
<dbReference type="EMBL" id="DF968181">
    <property type="protein sequence ID" value="GAP40217.1"/>
    <property type="molecule type" value="Genomic_DNA"/>
</dbReference>
<name>A0A0S7BTZ4_9CHLR</name>
<dbReference type="Pfam" id="PF01841">
    <property type="entry name" value="Transglut_core"/>
    <property type="match status" value="1"/>
</dbReference>
<gene>
    <name evidence="3" type="ORF">ATC1_13184</name>
</gene>
<dbReference type="InterPro" id="IPR002931">
    <property type="entry name" value="Transglutaminase-like"/>
</dbReference>
<dbReference type="Gene3D" id="3.10.620.30">
    <property type="match status" value="1"/>
</dbReference>
<proteinExistence type="predicted"/>
<keyword evidence="1" id="KW-0472">Membrane</keyword>
<evidence type="ECO:0000313" key="3">
    <source>
        <dbReference type="EMBL" id="GAP40217.1"/>
    </source>
</evidence>
<feature type="domain" description="Transglutaminase-like" evidence="2">
    <location>
        <begin position="218"/>
        <end position="274"/>
    </location>
</feature>
<accession>A0A0S7BTZ4</accession>
<feature type="transmembrane region" description="Helical" evidence="1">
    <location>
        <begin position="7"/>
        <end position="24"/>
    </location>
</feature>
<keyword evidence="4" id="KW-1185">Reference proteome</keyword>
<sequence>MDRNCRKIPIIFFIFLIIFINPFFDFEVSGFALIESAGNNQSGLLSKVFIPEASGTNVIRDPVVEIDASNTSDGYLMVRYLGENHKVKLIIRTPDKVQFVYNLTAGAGYEVFNLSAGDGRYTIGVYENIEKDQYAAAFTTSLDVVLKNDFMPFLYPNQYVNYDADSSLIAIARELTIGAVTEIDQVKEIYTWVIQNFSYDPVLAKNVKSGYLPDLESFLKVRKGICFDYAALMTAMMRSLGVPTKLVVGYSGSIYHAWISIYVKETGWINDIIFFDGISWKLMDPTFASSGKSSPAIMKYIGNGKNYREKFVY</sequence>
<dbReference type="STRING" id="1678840.ATC1_13184"/>
<dbReference type="Proteomes" id="UP000053370">
    <property type="component" value="Unassembled WGS sequence"/>
</dbReference>
<dbReference type="PANTHER" id="PTHR33490:SF6">
    <property type="entry name" value="SLL1049 PROTEIN"/>
    <property type="match status" value="1"/>
</dbReference>